<dbReference type="OrthoDB" id="4909260at2"/>
<dbReference type="PANTHER" id="PTHR48228">
    <property type="entry name" value="SUCCINYL-COA--D-CITRAMALATE COA-TRANSFERASE"/>
    <property type="match status" value="1"/>
</dbReference>
<dbReference type="Gene3D" id="3.40.50.10540">
    <property type="entry name" value="Crotonobetainyl-coa:carnitine coa-transferase, domain 1"/>
    <property type="match status" value="1"/>
</dbReference>
<dbReference type="eggNOG" id="COG1804">
    <property type="taxonomic scope" value="Bacteria"/>
</dbReference>
<dbReference type="InterPro" id="IPR003673">
    <property type="entry name" value="CoA-Trfase_fam_III"/>
</dbReference>
<keyword evidence="2" id="KW-1185">Reference proteome</keyword>
<sequence>MVPVGAPQQVCARAQEQADRFAARTGVAVDATALITGRAAQLGAVSRGRISVGGATRLLGGADGWCAVTLARADDVDAVPALVGADRVGDPWQALAAWVHRHGAGAAVERARLLGLPAGLLGETAAAAPRIRVTGAGAARPVADLLVADLSSMWAGPLCGRLLACAGATVVKVESPRRPDGTRAGHQGFYDWMNGGKLSYAVDFDDIRALHRLLSVADVVIEASRPAALRRRGLGPETVAPRAGRVWLHITGHGTDEPGADWVAFGDDAAVSGGLVEYHGTGPMFAGDAIADPLTGLCAADVVTESLGRGGGELIEVSMAATAARYAGLAGEPSHAPAPRPAARAPDLGADNARVQTMIEERWSVSC</sequence>
<dbReference type="InterPro" id="IPR050509">
    <property type="entry name" value="CoA-transferase_III"/>
</dbReference>
<comment type="caution">
    <text evidence="1">The sequence shown here is derived from an EMBL/GenBank/DDBJ whole genome shotgun (WGS) entry which is preliminary data.</text>
</comment>
<proteinExistence type="predicted"/>
<dbReference type="Proteomes" id="UP000028870">
    <property type="component" value="Unassembled WGS sequence"/>
</dbReference>
<evidence type="ECO:0000313" key="1">
    <source>
        <dbReference type="EMBL" id="CDO08499.1"/>
    </source>
</evidence>
<dbReference type="PANTHER" id="PTHR48228:SF5">
    <property type="entry name" value="ALPHA-METHYLACYL-COA RACEMASE"/>
    <property type="match status" value="1"/>
</dbReference>
<reference evidence="1" key="1">
    <citation type="submission" date="2014-03" db="EMBL/GenBank/DDBJ databases">
        <title>Draft Genome Sequence of Mycobacterium cosmeticum DSM 44829.</title>
        <authorList>
            <person name="Croce O."/>
            <person name="Robert C."/>
            <person name="Raoult D."/>
            <person name="Drancourt M."/>
        </authorList>
    </citation>
    <scope>NUCLEOTIDE SEQUENCE [LARGE SCALE GENOMIC DNA]</scope>
    <source>
        <strain evidence="1">DSM 44829</strain>
    </source>
</reference>
<gene>
    <name evidence="1" type="ORF">BN977_03318</name>
</gene>
<dbReference type="Pfam" id="PF02515">
    <property type="entry name" value="CoA_transf_3"/>
    <property type="match status" value="1"/>
</dbReference>
<dbReference type="InterPro" id="IPR023606">
    <property type="entry name" value="CoA-Trfase_III_dom_1_sf"/>
</dbReference>
<evidence type="ECO:0000313" key="2">
    <source>
        <dbReference type="Proteomes" id="UP000028870"/>
    </source>
</evidence>
<dbReference type="SUPFAM" id="SSF89796">
    <property type="entry name" value="CoA-transferase family III (CaiB/BaiF)"/>
    <property type="match status" value="1"/>
</dbReference>
<name>W9ARV5_MYCCO</name>
<accession>W9ARV5</accession>
<dbReference type="AlphaFoldDB" id="W9ARV5"/>
<dbReference type="RefSeq" id="WP_024450353.1">
    <property type="nucleotide sequence ID" value="NZ_CCBB010000002.1"/>
</dbReference>
<protein>
    <submittedName>
        <fullName evidence="1">Acyl-CoA transferase/carnitine dehydratase</fullName>
    </submittedName>
</protein>
<dbReference type="EMBL" id="CCBB010000002">
    <property type="protein sequence ID" value="CDO08499.1"/>
    <property type="molecule type" value="Genomic_DNA"/>
</dbReference>
<reference evidence="1" key="2">
    <citation type="submission" date="2014-03" db="EMBL/GenBank/DDBJ databases">
        <authorList>
            <person name="Urmite Genomes"/>
        </authorList>
    </citation>
    <scope>NUCLEOTIDE SEQUENCE</scope>
    <source>
        <strain evidence="1">DSM 44829</strain>
    </source>
</reference>
<organism evidence="1 2">
    <name type="scientific">Mycolicibacterium cosmeticum</name>
    <dbReference type="NCBI Taxonomy" id="258533"/>
    <lineage>
        <taxon>Bacteria</taxon>
        <taxon>Bacillati</taxon>
        <taxon>Actinomycetota</taxon>
        <taxon>Actinomycetes</taxon>
        <taxon>Mycobacteriales</taxon>
        <taxon>Mycobacteriaceae</taxon>
        <taxon>Mycolicibacterium</taxon>
    </lineage>
</organism>
<keyword evidence="1" id="KW-0808">Transferase</keyword>
<dbReference type="STRING" id="258533.BN977_03318"/>
<dbReference type="GO" id="GO:0016740">
    <property type="term" value="F:transferase activity"/>
    <property type="evidence" value="ECO:0007669"/>
    <property type="project" value="UniProtKB-KW"/>
</dbReference>